<feature type="transmembrane region" description="Helical" evidence="5">
    <location>
        <begin position="67"/>
        <end position="84"/>
    </location>
</feature>
<dbReference type="GO" id="GO:0016020">
    <property type="term" value="C:membrane"/>
    <property type="evidence" value="ECO:0007669"/>
    <property type="project" value="UniProtKB-SubCell"/>
</dbReference>
<dbReference type="AlphaFoldDB" id="A0A2P4YGJ0"/>
<evidence type="ECO:0000256" key="1">
    <source>
        <dbReference type="ARBA" id="ARBA00004141"/>
    </source>
</evidence>
<evidence type="ECO:0000256" key="2">
    <source>
        <dbReference type="ARBA" id="ARBA00022692"/>
    </source>
</evidence>
<comment type="subcellular location">
    <subcellularLocation>
        <location evidence="1">Membrane</location>
        <topology evidence="1">Multi-pass membrane protein</topology>
    </subcellularLocation>
</comment>
<feature type="non-terminal residue" evidence="7">
    <location>
        <position position="85"/>
    </location>
</feature>
<keyword evidence="3 5" id="KW-1133">Transmembrane helix</keyword>
<name>A0A2P4YGJ0_9STRA</name>
<sequence>MWANNIDANTIVYRNPKFRGDAFVNPESGSPMGNRWSVIVTKAARMFTEWENWKTIEQFEKSMIRKLFLMDFLNYYTWFFLLAFV</sequence>
<evidence type="ECO:0000313" key="7">
    <source>
        <dbReference type="EMBL" id="POM76904.1"/>
    </source>
</evidence>
<dbReference type="Proteomes" id="UP000237271">
    <property type="component" value="Unassembled WGS sequence"/>
</dbReference>
<keyword evidence="2 5" id="KW-0812">Transmembrane</keyword>
<dbReference type="InterPro" id="IPR007632">
    <property type="entry name" value="Anoctamin"/>
</dbReference>
<dbReference type="EMBL" id="NCKW01003348">
    <property type="protein sequence ID" value="POM76904.1"/>
    <property type="molecule type" value="Genomic_DNA"/>
</dbReference>
<dbReference type="InterPro" id="IPR049452">
    <property type="entry name" value="Anoctamin_TM"/>
</dbReference>
<feature type="domain" description="Anoctamin transmembrane" evidence="6">
    <location>
        <begin position="37"/>
        <end position="85"/>
    </location>
</feature>
<evidence type="ECO:0000256" key="5">
    <source>
        <dbReference type="SAM" id="Phobius"/>
    </source>
</evidence>
<proteinExistence type="predicted"/>
<evidence type="ECO:0000256" key="3">
    <source>
        <dbReference type="ARBA" id="ARBA00022989"/>
    </source>
</evidence>
<keyword evidence="4 5" id="KW-0472">Membrane</keyword>
<accession>A0A2P4YGJ0</accession>
<dbReference type="PANTHER" id="PTHR12308">
    <property type="entry name" value="ANOCTAMIN"/>
    <property type="match status" value="1"/>
</dbReference>
<dbReference type="OrthoDB" id="296386at2759"/>
<reference evidence="7 8" key="1">
    <citation type="journal article" date="2017" name="Genome Biol. Evol.">
        <title>Phytophthora megakarya and P. palmivora, closely related causal agents of cacao black pod rot, underwent increases in genome sizes and gene numbers by different mechanisms.</title>
        <authorList>
            <person name="Ali S.S."/>
            <person name="Shao J."/>
            <person name="Lary D.J."/>
            <person name="Kronmiller B."/>
            <person name="Shen D."/>
            <person name="Strem M.D."/>
            <person name="Amoako-Attah I."/>
            <person name="Akrofi A.Y."/>
            <person name="Begoude B.A."/>
            <person name="Ten Hoopen G.M."/>
            <person name="Coulibaly K."/>
            <person name="Kebe B.I."/>
            <person name="Melnick R.L."/>
            <person name="Guiltinan M.J."/>
            <person name="Tyler B.M."/>
            <person name="Meinhardt L.W."/>
            <person name="Bailey B.A."/>
        </authorList>
    </citation>
    <scope>NUCLEOTIDE SEQUENCE [LARGE SCALE GENOMIC DNA]</scope>
    <source>
        <strain evidence="8">sbr112.9</strain>
    </source>
</reference>
<evidence type="ECO:0000256" key="4">
    <source>
        <dbReference type="ARBA" id="ARBA00023136"/>
    </source>
</evidence>
<evidence type="ECO:0000259" key="6">
    <source>
        <dbReference type="Pfam" id="PF04547"/>
    </source>
</evidence>
<dbReference type="Pfam" id="PF04547">
    <property type="entry name" value="Anoctamin"/>
    <property type="match status" value="1"/>
</dbReference>
<comment type="caution">
    <text evidence="7">The sequence shown here is derived from an EMBL/GenBank/DDBJ whole genome shotgun (WGS) entry which is preliminary data.</text>
</comment>
<organism evidence="7 8">
    <name type="scientific">Phytophthora palmivora</name>
    <dbReference type="NCBI Taxonomy" id="4796"/>
    <lineage>
        <taxon>Eukaryota</taxon>
        <taxon>Sar</taxon>
        <taxon>Stramenopiles</taxon>
        <taxon>Oomycota</taxon>
        <taxon>Peronosporomycetes</taxon>
        <taxon>Peronosporales</taxon>
        <taxon>Peronosporaceae</taxon>
        <taxon>Phytophthora</taxon>
    </lineage>
</organism>
<protein>
    <recommendedName>
        <fullName evidence="6">Anoctamin transmembrane domain-containing protein</fullName>
    </recommendedName>
</protein>
<evidence type="ECO:0000313" key="8">
    <source>
        <dbReference type="Proteomes" id="UP000237271"/>
    </source>
</evidence>
<keyword evidence="8" id="KW-1185">Reference proteome</keyword>
<dbReference type="GO" id="GO:0005254">
    <property type="term" value="F:chloride channel activity"/>
    <property type="evidence" value="ECO:0007669"/>
    <property type="project" value="TreeGrafter"/>
</dbReference>
<dbReference type="PANTHER" id="PTHR12308:SF73">
    <property type="entry name" value="ANOCTAMIN"/>
    <property type="match status" value="1"/>
</dbReference>
<gene>
    <name evidence="7" type="ORF">PHPALM_5808</name>
</gene>